<dbReference type="InterPro" id="IPR001763">
    <property type="entry name" value="Rhodanese-like_dom"/>
</dbReference>
<dbReference type="PROSITE" id="PS50206">
    <property type="entry name" value="RHODANESE_3"/>
    <property type="match status" value="2"/>
</dbReference>
<dbReference type="KEGG" id="mbr:MONBRDRAFT_28783"/>
<proteinExistence type="predicted"/>
<evidence type="ECO:0000259" key="2">
    <source>
        <dbReference type="PROSITE" id="PS50206"/>
    </source>
</evidence>
<dbReference type="GO" id="GO:0046872">
    <property type="term" value="F:metal ion binding"/>
    <property type="evidence" value="ECO:0007669"/>
    <property type="project" value="UniProtKB-KW"/>
</dbReference>
<dbReference type="AlphaFoldDB" id="A9V964"/>
<keyword evidence="4" id="KW-1185">Reference proteome</keyword>
<evidence type="ECO:0000256" key="1">
    <source>
        <dbReference type="ARBA" id="ARBA00022723"/>
    </source>
</evidence>
<dbReference type="Pfam" id="PF00581">
    <property type="entry name" value="Rhodanese"/>
    <property type="match status" value="2"/>
</dbReference>
<dbReference type="GO" id="GO:0050313">
    <property type="term" value="F:sulfur dioxygenase activity"/>
    <property type="evidence" value="ECO:0000318"/>
    <property type="project" value="GO_Central"/>
</dbReference>
<dbReference type="InterPro" id="IPR036873">
    <property type="entry name" value="Rhodanese-like_dom_sf"/>
</dbReference>
<dbReference type="InterPro" id="IPR001279">
    <property type="entry name" value="Metallo-B-lactamas"/>
</dbReference>
<accession>A9V964</accession>
<dbReference type="SUPFAM" id="SSF56281">
    <property type="entry name" value="Metallo-hydrolase/oxidoreductase"/>
    <property type="match status" value="1"/>
</dbReference>
<dbReference type="GO" id="GO:0006749">
    <property type="term" value="P:glutathione metabolic process"/>
    <property type="evidence" value="ECO:0000318"/>
    <property type="project" value="GO_Central"/>
</dbReference>
<dbReference type="SMART" id="SM00450">
    <property type="entry name" value="RHOD"/>
    <property type="match status" value="2"/>
</dbReference>
<sequence length="503" mass="53817">MDPTKSTVTEDGLRVDTYYLECLAQASYLVAHEGQAFLIDPRRDIEIYVKALADQKLTLKGILETHLHADFVSGHMELLNQYGCPIMIGRNAGAKFPHYSAMDGDCLALSSRYSIRALETPGHTFGCVTWVLYDNTSNKPLKAFTGDTLFVGGCGRPDLVGALIEGATPEKLSQQMFHSLHHKLLPLGDDVEVFPAHGPGSPCGKGISQELSSTIGNEKRTNPALQFSKEADFVAFNTDGLDQAPQYFPNAVKTNLTGASHLDAEVAAIPHLDPIAFNEALKANDEVIVLDTRGATAFASGHVQGATNIPLGEGGGVKLNYEDGNFAIWVGTLIKPGITVLLITAVGKETEALQRLGRIGYAAQVKGVLQGGMAAWRDSGLPTQSYERFVMKDAAVATQLQNDPSTVVVDARTAGEFTCAVRGHFIGAINLPLAEMPKSATVLDKSKHYVVYCLGGFRSTIATSILRQHGLDAVDIVDGYDRGVLGNARCHTTAQGTCTKTAA</sequence>
<dbReference type="eggNOG" id="KOG0814">
    <property type="taxonomic scope" value="Eukaryota"/>
</dbReference>
<evidence type="ECO:0000313" key="3">
    <source>
        <dbReference type="EMBL" id="EDQ86003.1"/>
    </source>
</evidence>
<dbReference type="Proteomes" id="UP000001357">
    <property type="component" value="Unassembled WGS sequence"/>
</dbReference>
<feature type="domain" description="Rhodanese" evidence="2">
    <location>
        <begin position="283"/>
        <end position="385"/>
    </location>
</feature>
<keyword evidence="1" id="KW-0479">Metal-binding</keyword>
<dbReference type="InterPro" id="IPR051682">
    <property type="entry name" value="Mito_Persulfide_Diox"/>
</dbReference>
<gene>
    <name evidence="3" type="ORF">MONBRDRAFT_28783</name>
</gene>
<dbReference type="PANTHER" id="PTHR43084:SF1">
    <property type="entry name" value="PERSULFIDE DIOXYGENASE ETHE1, MITOCHONDRIAL"/>
    <property type="match status" value="1"/>
</dbReference>
<dbReference type="PANTHER" id="PTHR43084">
    <property type="entry name" value="PERSULFIDE DIOXYGENASE ETHE1"/>
    <property type="match status" value="1"/>
</dbReference>
<dbReference type="InterPro" id="IPR036866">
    <property type="entry name" value="RibonucZ/Hydroxyglut_hydro"/>
</dbReference>
<dbReference type="RefSeq" id="XP_001749197.1">
    <property type="nucleotide sequence ID" value="XM_001749145.1"/>
</dbReference>
<dbReference type="Gene3D" id="3.60.15.10">
    <property type="entry name" value="Ribonuclease Z/Hydroxyacylglutathione hydrolase-like"/>
    <property type="match status" value="1"/>
</dbReference>
<dbReference type="EMBL" id="CH991569">
    <property type="protein sequence ID" value="EDQ86003.1"/>
    <property type="molecule type" value="Genomic_DNA"/>
</dbReference>
<dbReference type="GeneID" id="5894522"/>
<dbReference type="OMA" id="QGAYYIT"/>
<dbReference type="Pfam" id="PF00753">
    <property type="entry name" value="Lactamase_B"/>
    <property type="match status" value="1"/>
</dbReference>
<reference evidence="3 4" key="1">
    <citation type="journal article" date="2008" name="Nature">
        <title>The genome of the choanoflagellate Monosiga brevicollis and the origin of metazoans.</title>
        <authorList>
            <consortium name="JGI Sequencing"/>
            <person name="King N."/>
            <person name="Westbrook M.J."/>
            <person name="Young S.L."/>
            <person name="Kuo A."/>
            <person name="Abedin M."/>
            <person name="Chapman J."/>
            <person name="Fairclough S."/>
            <person name="Hellsten U."/>
            <person name="Isogai Y."/>
            <person name="Letunic I."/>
            <person name="Marr M."/>
            <person name="Pincus D."/>
            <person name="Putnam N."/>
            <person name="Rokas A."/>
            <person name="Wright K.J."/>
            <person name="Zuzow R."/>
            <person name="Dirks W."/>
            <person name="Good M."/>
            <person name="Goodstein D."/>
            <person name="Lemons D."/>
            <person name="Li W."/>
            <person name="Lyons J.B."/>
            <person name="Morris A."/>
            <person name="Nichols S."/>
            <person name="Richter D.J."/>
            <person name="Salamov A."/>
            <person name="Bork P."/>
            <person name="Lim W.A."/>
            <person name="Manning G."/>
            <person name="Miller W.T."/>
            <person name="McGinnis W."/>
            <person name="Shapiro H."/>
            <person name="Tjian R."/>
            <person name="Grigoriev I.V."/>
            <person name="Rokhsar D."/>
        </authorList>
    </citation>
    <scope>NUCLEOTIDE SEQUENCE [LARGE SCALE GENOMIC DNA]</scope>
    <source>
        <strain evidence="4">MX1 / ATCC 50154</strain>
    </source>
</reference>
<dbReference type="SMART" id="SM00849">
    <property type="entry name" value="Lactamase_B"/>
    <property type="match status" value="1"/>
</dbReference>
<dbReference type="CDD" id="cd07724">
    <property type="entry name" value="POD-like_MBL-fold"/>
    <property type="match status" value="1"/>
</dbReference>
<evidence type="ECO:0000313" key="4">
    <source>
        <dbReference type="Proteomes" id="UP000001357"/>
    </source>
</evidence>
<dbReference type="Gene3D" id="3.40.250.10">
    <property type="entry name" value="Rhodanese-like domain"/>
    <property type="match status" value="2"/>
</dbReference>
<dbReference type="STRING" id="81824.A9V964"/>
<organism evidence="3 4">
    <name type="scientific">Monosiga brevicollis</name>
    <name type="common">Choanoflagellate</name>
    <dbReference type="NCBI Taxonomy" id="81824"/>
    <lineage>
        <taxon>Eukaryota</taxon>
        <taxon>Choanoflagellata</taxon>
        <taxon>Craspedida</taxon>
        <taxon>Salpingoecidae</taxon>
        <taxon>Monosiga</taxon>
    </lineage>
</organism>
<dbReference type="InParanoid" id="A9V964"/>
<feature type="domain" description="Rhodanese" evidence="2">
    <location>
        <begin position="402"/>
        <end position="493"/>
    </location>
</feature>
<name>A9V964_MONBE</name>
<dbReference type="FunFam" id="3.60.15.10:FF:000030">
    <property type="entry name" value="Metallo-beta-lactamase family protein"/>
    <property type="match status" value="1"/>
</dbReference>
<dbReference type="CDD" id="cd00158">
    <property type="entry name" value="RHOD"/>
    <property type="match status" value="2"/>
</dbReference>
<protein>
    <recommendedName>
        <fullName evidence="2">Rhodanese domain-containing protein</fullName>
    </recommendedName>
</protein>
<dbReference type="InterPro" id="IPR044528">
    <property type="entry name" value="POD-like_MBL-fold"/>
</dbReference>
<dbReference type="GO" id="GO:0070813">
    <property type="term" value="P:hydrogen sulfide metabolic process"/>
    <property type="evidence" value="ECO:0000318"/>
    <property type="project" value="GO_Central"/>
</dbReference>
<dbReference type="SUPFAM" id="SSF52821">
    <property type="entry name" value="Rhodanese/Cell cycle control phosphatase"/>
    <property type="match status" value="2"/>
</dbReference>